<comment type="similarity">
    <text evidence="1">Belongs to the transferase hexapeptide repeat family.</text>
</comment>
<dbReference type="InterPro" id="IPR018357">
    <property type="entry name" value="Hexapep_transf_CS"/>
</dbReference>
<dbReference type="Gene3D" id="3.40.50.20">
    <property type="match status" value="1"/>
</dbReference>
<name>A0A368XT72_MARNT</name>
<sequence>MSAKIILLGAGGHARVVLDALLAAGLNVNGVVDPSLAGTNDYWRGVPVLGNDQDLLELPPHDIELVNGIGSIPGQTLRKEVFRKFTSAGFNFRTVIHPSAIIGSEVKLMPGAQLMAGAIVQADSLIGENTIVNTGARVDHDCSIGSDVHIAPGAVVSGGVQIGVDTHIGTGASIIQGIILGKNVLVGAGTAVVRDVPDDARIVGPSPKITSRQGME</sequence>
<organism evidence="8 9">
    <name type="scientific">Marinobacter nauticus</name>
    <name type="common">Marinobacter hydrocarbonoclasticus</name>
    <name type="synonym">Marinobacter aquaeolei</name>
    <dbReference type="NCBI Taxonomy" id="2743"/>
    <lineage>
        <taxon>Bacteria</taxon>
        <taxon>Pseudomonadati</taxon>
        <taxon>Pseudomonadota</taxon>
        <taxon>Gammaproteobacteria</taxon>
        <taxon>Pseudomonadales</taxon>
        <taxon>Marinobacteraceae</taxon>
        <taxon>Marinobacter</taxon>
    </lineage>
</organism>
<dbReference type="Pfam" id="PF00132">
    <property type="entry name" value="Hexapep"/>
    <property type="match status" value="1"/>
</dbReference>
<dbReference type="CDD" id="cd03360">
    <property type="entry name" value="LbH_AT_putative"/>
    <property type="match status" value="1"/>
</dbReference>
<evidence type="ECO:0000259" key="7">
    <source>
        <dbReference type="Pfam" id="PF17836"/>
    </source>
</evidence>
<evidence type="ECO:0000256" key="4">
    <source>
        <dbReference type="ARBA" id="ARBA00023315"/>
    </source>
</evidence>
<dbReference type="InterPro" id="IPR011004">
    <property type="entry name" value="Trimer_LpxA-like_sf"/>
</dbReference>
<feature type="active site" description="Proton acceptor" evidence="5">
    <location>
        <position position="140"/>
    </location>
</feature>
<evidence type="ECO:0000313" key="9">
    <source>
        <dbReference type="Proteomes" id="UP000253647"/>
    </source>
</evidence>
<dbReference type="PANTHER" id="PTHR43300">
    <property type="entry name" value="ACETYLTRANSFERASE"/>
    <property type="match status" value="1"/>
</dbReference>
<dbReference type="Pfam" id="PF17836">
    <property type="entry name" value="PglD_N"/>
    <property type="match status" value="1"/>
</dbReference>
<keyword evidence="3" id="KW-0677">Repeat</keyword>
<evidence type="ECO:0000256" key="1">
    <source>
        <dbReference type="ARBA" id="ARBA00007274"/>
    </source>
</evidence>
<dbReference type="RefSeq" id="WP_114434265.1">
    <property type="nucleotide sequence ID" value="NZ_QPJI01000004.1"/>
</dbReference>
<evidence type="ECO:0000256" key="6">
    <source>
        <dbReference type="PIRSR" id="PIRSR620019-2"/>
    </source>
</evidence>
<dbReference type="Proteomes" id="UP000253647">
    <property type="component" value="Unassembled WGS sequence"/>
</dbReference>
<proteinExistence type="inferred from homology"/>
<feature type="binding site" evidence="6">
    <location>
        <position position="149"/>
    </location>
    <ligand>
        <name>acetyl-CoA</name>
        <dbReference type="ChEBI" id="CHEBI:57288"/>
    </ligand>
</feature>
<keyword evidence="2 8" id="KW-0808">Transferase</keyword>
<dbReference type="InterPro" id="IPR001451">
    <property type="entry name" value="Hexapep"/>
</dbReference>
<dbReference type="GO" id="GO:0016746">
    <property type="term" value="F:acyltransferase activity"/>
    <property type="evidence" value="ECO:0007669"/>
    <property type="project" value="UniProtKB-KW"/>
</dbReference>
<dbReference type="SUPFAM" id="SSF51161">
    <property type="entry name" value="Trimeric LpxA-like enzymes"/>
    <property type="match status" value="1"/>
</dbReference>
<protein>
    <submittedName>
        <fullName evidence="8">UDP-perosamine 4-acetyltransferase</fullName>
    </submittedName>
</protein>
<gene>
    <name evidence="8" type="ORF">DET61_104321</name>
</gene>
<dbReference type="InterPro" id="IPR050179">
    <property type="entry name" value="Trans_hexapeptide_repeat"/>
</dbReference>
<comment type="caution">
    <text evidence="8">The sequence shown here is derived from an EMBL/GenBank/DDBJ whole genome shotgun (WGS) entry which is preliminary data.</text>
</comment>
<feature type="domain" description="PglD N-terminal" evidence="7">
    <location>
        <begin position="4"/>
        <end position="84"/>
    </location>
</feature>
<dbReference type="NCBIfam" id="TIGR03570">
    <property type="entry name" value="NeuD_NnaD"/>
    <property type="match status" value="1"/>
</dbReference>
<dbReference type="EMBL" id="QPJI01000004">
    <property type="protein sequence ID" value="RCW71163.1"/>
    <property type="molecule type" value="Genomic_DNA"/>
</dbReference>
<dbReference type="AlphaFoldDB" id="A0A368XT72"/>
<accession>A0A368XT72</accession>
<dbReference type="InterPro" id="IPR020019">
    <property type="entry name" value="AcTrfase_PglD-like"/>
</dbReference>
<dbReference type="Gene3D" id="2.160.10.10">
    <property type="entry name" value="Hexapeptide repeat proteins"/>
    <property type="match status" value="1"/>
</dbReference>
<evidence type="ECO:0000256" key="2">
    <source>
        <dbReference type="ARBA" id="ARBA00022679"/>
    </source>
</evidence>
<evidence type="ECO:0000313" key="8">
    <source>
        <dbReference type="EMBL" id="RCW71163.1"/>
    </source>
</evidence>
<evidence type="ECO:0000256" key="5">
    <source>
        <dbReference type="PIRSR" id="PIRSR620019-1"/>
    </source>
</evidence>
<reference evidence="8 9" key="1">
    <citation type="submission" date="2018-07" db="EMBL/GenBank/DDBJ databases">
        <title>Freshwater and sediment microbial communities from various areas in North America, analyzing microbe dynamics in response to fracking.</title>
        <authorList>
            <person name="Lamendella R."/>
        </authorList>
    </citation>
    <scope>NUCLEOTIDE SEQUENCE [LARGE SCALE GENOMIC DNA]</scope>
    <source>
        <strain evidence="8 9">105B</strain>
    </source>
</reference>
<feature type="binding site" evidence="6">
    <location>
        <position position="70"/>
    </location>
    <ligand>
        <name>substrate</name>
    </ligand>
</feature>
<keyword evidence="4" id="KW-0012">Acyltransferase</keyword>
<feature type="site" description="Increases basicity of active site His" evidence="5">
    <location>
        <position position="141"/>
    </location>
</feature>
<dbReference type="InterPro" id="IPR041561">
    <property type="entry name" value="PglD_N"/>
</dbReference>
<evidence type="ECO:0000256" key="3">
    <source>
        <dbReference type="ARBA" id="ARBA00022737"/>
    </source>
</evidence>
<dbReference type="PANTHER" id="PTHR43300:SF7">
    <property type="entry name" value="UDP-N-ACETYLBACILLOSAMINE N-ACETYLTRANSFERASE"/>
    <property type="match status" value="1"/>
</dbReference>
<dbReference type="PROSITE" id="PS00101">
    <property type="entry name" value="HEXAPEP_TRANSFERASES"/>
    <property type="match status" value="1"/>
</dbReference>